<feature type="domain" description="RecX third three-helical" evidence="8">
    <location>
        <begin position="206"/>
        <end position="253"/>
    </location>
</feature>
<dbReference type="RefSeq" id="WP_023440207.1">
    <property type="nucleotide sequence ID" value="NZ_CAKMBP010000008.1"/>
</dbReference>
<dbReference type="InterPro" id="IPR036388">
    <property type="entry name" value="WH-like_DNA-bd_sf"/>
</dbReference>
<dbReference type="InterPro" id="IPR003783">
    <property type="entry name" value="Regulatory_RecX"/>
</dbReference>
<reference evidence="10 11" key="1">
    <citation type="submission" date="2017-05" db="EMBL/GenBank/DDBJ databases">
        <title>Genome sequence of Pediococcus pentosaceus strain SRCM100892.</title>
        <authorList>
            <person name="Cho S.H."/>
        </authorList>
    </citation>
    <scope>NUCLEOTIDE SEQUENCE [LARGE SCALE GENOMIC DNA]</scope>
    <source>
        <strain evidence="10 11">SRCM100892</strain>
    </source>
</reference>
<dbReference type="Gene3D" id="1.10.10.10">
    <property type="entry name" value="Winged helix-like DNA-binding domain superfamily/Winged helix DNA-binding domain"/>
    <property type="match status" value="4"/>
</dbReference>
<evidence type="ECO:0000313" key="11">
    <source>
        <dbReference type="Proteomes" id="UP000196118"/>
    </source>
</evidence>
<comment type="subcellular location">
    <subcellularLocation>
        <location evidence="2 6">Cytoplasm</location>
    </subcellularLocation>
</comment>
<organism evidence="10 11">
    <name type="scientific">Pediococcus pentosaceus</name>
    <dbReference type="NCBI Taxonomy" id="1255"/>
    <lineage>
        <taxon>Bacteria</taxon>
        <taxon>Bacillati</taxon>
        <taxon>Bacillota</taxon>
        <taxon>Bacilli</taxon>
        <taxon>Lactobacillales</taxon>
        <taxon>Lactobacillaceae</taxon>
        <taxon>Pediococcus</taxon>
    </lineage>
</organism>
<dbReference type="InterPro" id="IPR053924">
    <property type="entry name" value="RecX_HTH_2nd"/>
</dbReference>
<dbReference type="Pfam" id="PF21981">
    <property type="entry name" value="RecX_HTH3"/>
    <property type="match status" value="2"/>
</dbReference>
<evidence type="ECO:0000256" key="3">
    <source>
        <dbReference type="ARBA" id="ARBA00009695"/>
    </source>
</evidence>
<evidence type="ECO:0000313" key="10">
    <source>
        <dbReference type="EMBL" id="ARW20126.1"/>
    </source>
</evidence>
<dbReference type="Pfam" id="PF02631">
    <property type="entry name" value="RecX_HTH2"/>
    <property type="match status" value="1"/>
</dbReference>
<evidence type="ECO:0000256" key="6">
    <source>
        <dbReference type="HAMAP-Rule" id="MF_01114"/>
    </source>
</evidence>
<dbReference type="InterPro" id="IPR053926">
    <property type="entry name" value="RecX_HTH_1st"/>
</dbReference>
<evidence type="ECO:0000259" key="7">
    <source>
        <dbReference type="Pfam" id="PF02631"/>
    </source>
</evidence>
<dbReference type="Pfam" id="PF21982">
    <property type="entry name" value="RecX_HTH1"/>
    <property type="match status" value="1"/>
</dbReference>
<dbReference type="AlphaFoldDB" id="A0A1Y0VVH0"/>
<comment type="function">
    <text evidence="1 6">Modulates RecA activity.</text>
</comment>
<dbReference type="InterPro" id="IPR053925">
    <property type="entry name" value="RecX_HTH_3rd"/>
</dbReference>
<feature type="domain" description="RecX first three-helical" evidence="9">
    <location>
        <begin position="56"/>
        <end position="95"/>
    </location>
</feature>
<feature type="domain" description="RecX third three-helical" evidence="8">
    <location>
        <begin position="149"/>
        <end position="195"/>
    </location>
</feature>
<sequence length="258" mass="29523">MITAQKKAGRYNVFLNGEYAFPISEETFIHFRLSKGMEITGVLLEEIGEYETSAEAYNKALNFLTGQLRTQDEVAKKLLKLDFPEEVVGPVLAKLTDLNLLDDAEYAKSYVRTMMKTGDKGPRYLINHLRQKGVYENDIQMGLALFTAEDQVELAVQVGSKIQKRQSNSALKQQKLKVRQTLMNKGFNSTTIDLALQEIEFKVDEEAEYEKLVKLGERLIRKHAGLPAYSKKAKIKQALYNKGFEIDLIERFMRENEL</sequence>
<feature type="domain" description="RecX second three-helical" evidence="7">
    <location>
        <begin position="102"/>
        <end position="141"/>
    </location>
</feature>
<evidence type="ECO:0000256" key="1">
    <source>
        <dbReference type="ARBA" id="ARBA00003529"/>
    </source>
</evidence>
<evidence type="ECO:0000256" key="4">
    <source>
        <dbReference type="ARBA" id="ARBA00018111"/>
    </source>
</evidence>
<evidence type="ECO:0000256" key="2">
    <source>
        <dbReference type="ARBA" id="ARBA00004496"/>
    </source>
</evidence>
<proteinExistence type="inferred from homology"/>
<evidence type="ECO:0000259" key="8">
    <source>
        <dbReference type="Pfam" id="PF21981"/>
    </source>
</evidence>
<comment type="similarity">
    <text evidence="3 6">Belongs to the RecX family.</text>
</comment>
<dbReference type="Proteomes" id="UP000196118">
    <property type="component" value="Chromosome"/>
</dbReference>
<name>A0A1Y0VVH0_PEDPE</name>
<keyword evidence="5 6" id="KW-0963">Cytoplasm</keyword>
<dbReference type="PANTHER" id="PTHR33602">
    <property type="entry name" value="REGULATORY PROTEIN RECX FAMILY PROTEIN"/>
    <property type="match status" value="1"/>
</dbReference>
<dbReference type="HAMAP" id="MF_01114">
    <property type="entry name" value="RecX"/>
    <property type="match status" value="1"/>
</dbReference>
<accession>A0A1Y0VVH0</accession>
<protein>
    <recommendedName>
        <fullName evidence="4 6">Regulatory protein RecX</fullName>
    </recommendedName>
</protein>
<dbReference type="PANTHER" id="PTHR33602:SF1">
    <property type="entry name" value="REGULATORY PROTEIN RECX FAMILY PROTEIN"/>
    <property type="match status" value="1"/>
</dbReference>
<evidence type="ECO:0000259" key="9">
    <source>
        <dbReference type="Pfam" id="PF21982"/>
    </source>
</evidence>
<evidence type="ECO:0000256" key="5">
    <source>
        <dbReference type="ARBA" id="ARBA00022490"/>
    </source>
</evidence>
<dbReference type="NCBIfam" id="NF010733">
    <property type="entry name" value="PRK14135.1"/>
    <property type="match status" value="1"/>
</dbReference>
<dbReference type="GO" id="GO:0005737">
    <property type="term" value="C:cytoplasm"/>
    <property type="evidence" value="ECO:0007669"/>
    <property type="project" value="UniProtKB-SubCell"/>
</dbReference>
<gene>
    <name evidence="6" type="primary">recX</name>
    <name evidence="10" type="ORF">S100892_01581</name>
</gene>
<dbReference type="EMBL" id="CP021474">
    <property type="protein sequence ID" value="ARW20126.1"/>
    <property type="molecule type" value="Genomic_DNA"/>
</dbReference>
<dbReference type="GO" id="GO:0006282">
    <property type="term" value="P:regulation of DNA repair"/>
    <property type="evidence" value="ECO:0007669"/>
    <property type="project" value="UniProtKB-UniRule"/>
</dbReference>